<evidence type="ECO:0000256" key="1">
    <source>
        <dbReference type="SAM" id="SignalP"/>
    </source>
</evidence>
<reference evidence="2" key="1">
    <citation type="submission" date="2018-01" db="EMBL/GenBank/DDBJ databases">
        <title>An insight into the sialome of Amazonian anophelines.</title>
        <authorList>
            <person name="Ribeiro J.M."/>
            <person name="Scarpassa V."/>
            <person name="Calvo E."/>
        </authorList>
    </citation>
    <scope>NUCLEOTIDE SEQUENCE</scope>
</reference>
<keyword evidence="1" id="KW-0732">Signal</keyword>
<protein>
    <submittedName>
        <fullName evidence="2">Putative secreted protein</fullName>
    </submittedName>
</protein>
<sequence length="78" mass="8982">MLLLLLLPSLQPSLLSFYWLWMETMVPSSVGAAPDRQVPIGSWAQSVDYQRRRRACMDARSVCYSGGFVRRFVLRENT</sequence>
<name>A0A2M4DMX9_ANODA</name>
<organism evidence="2">
    <name type="scientific">Anopheles darlingi</name>
    <name type="common">Mosquito</name>
    <dbReference type="NCBI Taxonomy" id="43151"/>
    <lineage>
        <taxon>Eukaryota</taxon>
        <taxon>Metazoa</taxon>
        <taxon>Ecdysozoa</taxon>
        <taxon>Arthropoda</taxon>
        <taxon>Hexapoda</taxon>
        <taxon>Insecta</taxon>
        <taxon>Pterygota</taxon>
        <taxon>Neoptera</taxon>
        <taxon>Endopterygota</taxon>
        <taxon>Diptera</taxon>
        <taxon>Nematocera</taxon>
        <taxon>Culicoidea</taxon>
        <taxon>Culicidae</taxon>
        <taxon>Anophelinae</taxon>
        <taxon>Anopheles</taxon>
    </lineage>
</organism>
<dbReference type="AlphaFoldDB" id="A0A2M4DMX9"/>
<feature type="signal peptide" evidence="1">
    <location>
        <begin position="1"/>
        <end position="16"/>
    </location>
</feature>
<accession>A0A2M4DMX9</accession>
<evidence type="ECO:0000313" key="2">
    <source>
        <dbReference type="EMBL" id="MBW78917.1"/>
    </source>
</evidence>
<proteinExistence type="predicted"/>
<dbReference type="EMBL" id="GGFL01014739">
    <property type="protein sequence ID" value="MBW78917.1"/>
    <property type="molecule type" value="Transcribed_RNA"/>
</dbReference>
<feature type="chain" id="PRO_5014649859" evidence="1">
    <location>
        <begin position="17"/>
        <end position="78"/>
    </location>
</feature>